<dbReference type="InterPro" id="IPR036995">
    <property type="entry name" value="MPG_sf"/>
</dbReference>
<sequence>MDILPKSFYDRNAKEVAPELLGMHLVRTIDGVARIGRIVETEAYLGPPDLAAHSTKGLTKRTSVMYGPPGYAYVYLIYGMYHCLNMVTGPGGHASAVLVRALEPISGIDEATNGPGKLCRALKIDLRLYGHDLSGGELTVMRPKGRPEPFTIATSPRIGVDYAKEWALEPLRFTIAGNPYLSRR</sequence>
<keyword evidence="3 5" id="KW-0378">Hydrolase</keyword>
<dbReference type="Pfam" id="PF02245">
    <property type="entry name" value="Pur_DNA_glyco"/>
    <property type="match status" value="1"/>
</dbReference>
<proteinExistence type="inferred from homology"/>
<accession>A0ABT6F474</accession>
<evidence type="ECO:0000256" key="4">
    <source>
        <dbReference type="ARBA" id="ARBA00023204"/>
    </source>
</evidence>
<dbReference type="InterPro" id="IPR011034">
    <property type="entry name" value="Formyl_transferase-like_C_sf"/>
</dbReference>
<reference evidence="6 7" key="1">
    <citation type="submission" date="2023-03" db="EMBL/GenBank/DDBJ databases">
        <title>Paludisphaera mucosa sp. nov. a novel planctomycete from northern fen.</title>
        <authorList>
            <person name="Ivanova A."/>
        </authorList>
    </citation>
    <scope>NUCLEOTIDE SEQUENCE [LARGE SCALE GENOMIC DNA]</scope>
    <source>
        <strain evidence="6 7">Pla2</strain>
    </source>
</reference>
<comment type="caution">
    <text evidence="6">The sequence shown here is derived from an EMBL/GenBank/DDBJ whole genome shotgun (WGS) entry which is preliminary data.</text>
</comment>
<dbReference type="InterPro" id="IPR003180">
    <property type="entry name" value="MPG"/>
</dbReference>
<evidence type="ECO:0000313" key="7">
    <source>
        <dbReference type="Proteomes" id="UP001216907"/>
    </source>
</evidence>
<dbReference type="RefSeq" id="WP_277858567.1">
    <property type="nucleotide sequence ID" value="NZ_JARRAG010000001.1"/>
</dbReference>
<evidence type="ECO:0000256" key="3">
    <source>
        <dbReference type="ARBA" id="ARBA00022801"/>
    </source>
</evidence>
<dbReference type="Proteomes" id="UP001216907">
    <property type="component" value="Unassembled WGS sequence"/>
</dbReference>
<evidence type="ECO:0000256" key="5">
    <source>
        <dbReference type="HAMAP-Rule" id="MF_00527"/>
    </source>
</evidence>
<organism evidence="6 7">
    <name type="scientific">Paludisphaera mucosa</name>
    <dbReference type="NCBI Taxonomy" id="3030827"/>
    <lineage>
        <taxon>Bacteria</taxon>
        <taxon>Pseudomonadati</taxon>
        <taxon>Planctomycetota</taxon>
        <taxon>Planctomycetia</taxon>
        <taxon>Isosphaerales</taxon>
        <taxon>Isosphaeraceae</taxon>
        <taxon>Paludisphaera</taxon>
    </lineage>
</organism>
<name>A0ABT6F474_9BACT</name>
<dbReference type="EMBL" id="JARRAG010000001">
    <property type="protein sequence ID" value="MDG3002200.1"/>
    <property type="molecule type" value="Genomic_DNA"/>
</dbReference>
<keyword evidence="4 5" id="KW-0234">DNA repair</keyword>
<dbReference type="PANTHER" id="PTHR10429">
    <property type="entry name" value="DNA-3-METHYLADENINE GLYCOSYLASE"/>
    <property type="match status" value="1"/>
</dbReference>
<evidence type="ECO:0000256" key="2">
    <source>
        <dbReference type="ARBA" id="ARBA00022763"/>
    </source>
</evidence>
<dbReference type="NCBIfam" id="TIGR00567">
    <property type="entry name" value="3mg"/>
    <property type="match status" value="1"/>
</dbReference>
<evidence type="ECO:0000256" key="1">
    <source>
        <dbReference type="ARBA" id="ARBA00009232"/>
    </source>
</evidence>
<dbReference type="Gene3D" id="3.10.300.10">
    <property type="entry name" value="Methylpurine-DNA glycosylase (MPG)"/>
    <property type="match status" value="1"/>
</dbReference>
<evidence type="ECO:0000313" key="6">
    <source>
        <dbReference type="EMBL" id="MDG3002200.1"/>
    </source>
</evidence>
<dbReference type="SUPFAM" id="SSF50486">
    <property type="entry name" value="FMT C-terminal domain-like"/>
    <property type="match status" value="1"/>
</dbReference>
<comment type="similarity">
    <text evidence="1 5">Belongs to the DNA glycosylase MPG family.</text>
</comment>
<keyword evidence="2 5" id="KW-0227">DNA damage</keyword>
<keyword evidence="7" id="KW-1185">Reference proteome</keyword>
<gene>
    <name evidence="6" type="ORF">PZE19_00215</name>
</gene>
<dbReference type="HAMAP" id="MF_00527">
    <property type="entry name" value="3MGH"/>
    <property type="match status" value="1"/>
</dbReference>
<dbReference type="PANTHER" id="PTHR10429:SF0">
    <property type="entry name" value="DNA-3-METHYLADENINE GLYCOSYLASE"/>
    <property type="match status" value="1"/>
</dbReference>
<dbReference type="CDD" id="cd00540">
    <property type="entry name" value="AAG"/>
    <property type="match status" value="1"/>
</dbReference>
<dbReference type="EC" id="3.2.2.-" evidence="5"/>
<protein>
    <recommendedName>
        <fullName evidence="5">Putative 3-methyladenine DNA glycosylase</fullName>
        <ecNumber evidence="5">3.2.2.-</ecNumber>
    </recommendedName>
</protein>